<organism evidence="2 3">
    <name type="scientific">Elizabethkingia miricola</name>
    <name type="common">Chryseobacterium miricola</name>
    <dbReference type="NCBI Taxonomy" id="172045"/>
    <lineage>
        <taxon>Bacteria</taxon>
        <taxon>Pseudomonadati</taxon>
        <taxon>Bacteroidota</taxon>
        <taxon>Flavobacteriia</taxon>
        <taxon>Flavobacteriales</taxon>
        <taxon>Weeksellaceae</taxon>
        <taxon>Elizabethkingia</taxon>
    </lineage>
</organism>
<dbReference type="Proteomes" id="UP000324513">
    <property type="component" value="Unassembled WGS sequence"/>
</dbReference>
<keyword evidence="3" id="KW-1185">Reference proteome</keyword>
<evidence type="ECO:0000313" key="3">
    <source>
        <dbReference type="Proteomes" id="UP000324513"/>
    </source>
</evidence>
<keyword evidence="1" id="KW-1133">Transmembrane helix</keyword>
<feature type="transmembrane region" description="Helical" evidence="1">
    <location>
        <begin position="6"/>
        <end position="23"/>
    </location>
</feature>
<sequence>MCSDSVLFFIEVFGLVIILIKVTKIHSLPNYITTKCVFQFIVIQFITKSVVTL</sequence>
<gene>
    <name evidence="2" type="ORF">LX74_03168</name>
</gene>
<keyword evidence="1" id="KW-0812">Transmembrane</keyword>
<accession>A0ABY3NDJ4</accession>
<comment type="caution">
    <text evidence="2">The sequence shown here is derived from an EMBL/GenBank/DDBJ whole genome shotgun (WGS) entry which is preliminary data.</text>
</comment>
<reference evidence="2 3" key="1">
    <citation type="submission" date="2019-07" db="EMBL/GenBank/DDBJ databases">
        <title>Genomic Encyclopedia of Archaeal and Bacterial Type Strains, Phase II (KMG-II): from individual species to whole genera.</title>
        <authorList>
            <person name="Goeker M."/>
        </authorList>
    </citation>
    <scope>NUCLEOTIDE SEQUENCE [LARGE SCALE GENOMIC DNA]</scope>
    <source>
        <strain evidence="2 3">DSM 14571</strain>
    </source>
</reference>
<proteinExistence type="predicted"/>
<keyword evidence="1" id="KW-0472">Membrane</keyword>
<name>A0ABY3NDJ4_ELIMR</name>
<evidence type="ECO:0000313" key="2">
    <source>
        <dbReference type="EMBL" id="TYO88629.1"/>
    </source>
</evidence>
<protein>
    <submittedName>
        <fullName evidence="2">Uncharacterized protein</fullName>
    </submittedName>
</protein>
<evidence type="ECO:0000256" key="1">
    <source>
        <dbReference type="SAM" id="Phobius"/>
    </source>
</evidence>
<dbReference type="EMBL" id="VNHK01000012">
    <property type="protein sequence ID" value="TYO88629.1"/>
    <property type="molecule type" value="Genomic_DNA"/>
</dbReference>